<keyword evidence="3" id="KW-0238">DNA-binding</keyword>
<evidence type="ECO:0000256" key="4">
    <source>
        <dbReference type="ARBA" id="ARBA00023163"/>
    </source>
</evidence>
<dbReference type="GO" id="GO:0003677">
    <property type="term" value="F:DNA binding"/>
    <property type="evidence" value="ECO:0007669"/>
    <property type="project" value="UniProtKB-KW"/>
</dbReference>
<feature type="domain" description="HTH myb-type" evidence="6">
    <location>
        <begin position="105"/>
        <end position="159"/>
    </location>
</feature>
<dbReference type="EMBL" id="CM029042">
    <property type="protein sequence ID" value="KAG2617670.1"/>
    <property type="molecule type" value="Genomic_DNA"/>
</dbReference>
<dbReference type="CDD" id="cd00167">
    <property type="entry name" value="SANT"/>
    <property type="match status" value="2"/>
</dbReference>
<gene>
    <name evidence="7" type="ORF">PVAP13_3NG182892</name>
</gene>
<dbReference type="PANTHER" id="PTHR48000:SF20">
    <property type="entry name" value="OS01G0685400 PROTEIN"/>
    <property type="match status" value="1"/>
</dbReference>
<dbReference type="PANTHER" id="PTHR48000">
    <property type="entry name" value="OS09G0431300 PROTEIN"/>
    <property type="match status" value="1"/>
</dbReference>
<evidence type="ECO:0000259" key="6">
    <source>
        <dbReference type="PROSITE" id="PS51294"/>
    </source>
</evidence>
<keyword evidence="2" id="KW-0805">Transcription regulation</keyword>
<protein>
    <submittedName>
        <fullName evidence="7">Uncharacterized protein</fullName>
    </submittedName>
</protein>
<dbReference type="SMART" id="SM00717">
    <property type="entry name" value="SANT"/>
    <property type="match status" value="2"/>
</dbReference>
<feature type="domain" description="HTH myb-type" evidence="6">
    <location>
        <begin position="9"/>
        <end position="33"/>
    </location>
</feature>
<accession>A0A8T0U407</accession>
<dbReference type="AlphaFoldDB" id="A0A8T0U407"/>
<keyword evidence="1" id="KW-0677">Repeat</keyword>
<evidence type="ECO:0000259" key="5">
    <source>
        <dbReference type="PROSITE" id="PS50090"/>
    </source>
</evidence>
<organism evidence="7 8">
    <name type="scientific">Panicum virgatum</name>
    <name type="common">Blackwell switchgrass</name>
    <dbReference type="NCBI Taxonomy" id="38727"/>
    <lineage>
        <taxon>Eukaryota</taxon>
        <taxon>Viridiplantae</taxon>
        <taxon>Streptophyta</taxon>
        <taxon>Embryophyta</taxon>
        <taxon>Tracheophyta</taxon>
        <taxon>Spermatophyta</taxon>
        <taxon>Magnoliopsida</taxon>
        <taxon>Liliopsida</taxon>
        <taxon>Poales</taxon>
        <taxon>Poaceae</taxon>
        <taxon>PACMAD clade</taxon>
        <taxon>Panicoideae</taxon>
        <taxon>Panicodae</taxon>
        <taxon>Paniceae</taxon>
        <taxon>Panicinae</taxon>
        <taxon>Panicum</taxon>
        <taxon>Panicum sect. Hiantes</taxon>
    </lineage>
</organism>
<evidence type="ECO:0000256" key="3">
    <source>
        <dbReference type="ARBA" id="ARBA00023125"/>
    </source>
</evidence>
<dbReference type="SUPFAM" id="SSF46689">
    <property type="entry name" value="Homeodomain-like"/>
    <property type="match status" value="2"/>
</dbReference>
<proteinExistence type="predicted"/>
<dbReference type="Gene3D" id="1.10.10.60">
    <property type="entry name" value="Homeodomain-like"/>
    <property type="match status" value="2"/>
</dbReference>
<dbReference type="InterPro" id="IPR001005">
    <property type="entry name" value="SANT/Myb"/>
</dbReference>
<keyword evidence="4" id="KW-0804">Transcription</keyword>
<feature type="domain" description="Myb-like" evidence="5">
    <location>
        <begin position="105"/>
        <end position="155"/>
    </location>
</feature>
<keyword evidence="8" id="KW-1185">Reference proteome</keyword>
<dbReference type="PROSITE" id="PS51294">
    <property type="entry name" value="HTH_MYB"/>
    <property type="match status" value="2"/>
</dbReference>
<name>A0A8T0U407_PANVG</name>
<dbReference type="Proteomes" id="UP000823388">
    <property type="component" value="Chromosome 3N"/>
</dbReference>
<comment type="caution">
    <text evidence="7">The sequence shown here is derived from an EMBL/GenBank/DDBJ whole genome shotgun (WGS) entry which is preliminary data.</text>
</comment>
<feature type="domain" description="Myb-like" evidence="5">
    <location>
        <begin position="9"/>
        <end position="104"/>
    </location>
</feature>
<evidence type="ECO:0000313" key="8">
    <source>
        <dbReference type="Proteomes" id="UP000823388"/>
    </source>
</evidence>
<dbReference type="InterPro" id="IPR017930">
    <property type="entry name" value="Myb_dom"/>
</dbReference>
<evidence type="ECO:0000256" key="2">
    <source>
        <dbReference type="ARBA" id="ARBA00023015"/>
    </source>
</evidence>
<evidence type="ECO:0000313" key="7">
    <source>
        <dbReference type="EMBL" id="KAG2617670.1"/>
    </source>
</evidence>
<evidence type="ECO:0000256" key="1">
    <source>
        <dbReference type="ARBA" id="ARBA00022737"/>
    </source>
</evidence>
<sequence length="303" mass="32703">MGRAPCCDKGSVKRGPWSPEEDEQLRSYVRRHGIGGNWIALPQKAGTLHPVPASSALNEQRSWGEWQFRADFLKQFSISPTSYLWSSGLNRCGKSCRLRWLNYLRPDIKHGGYTEQEDRVILSLYSSIGSRWSIIASKLPGRTDNDVKNYWNTKLKKKAVAAASNGAFASPATSSVTSSSGDARFAAYPPQPQAQQQQGLIRFDAPRSTELAPVPPVAQLGGAAWASPAAASGAVAALDDDVFLPDLVGGGGGVEQLFPYGDFYAGLQDRALELSACYFPNMAEMWGAAASDAKPQGLCNTLT</sequence>
<dbReference type="PROSITE" id="PS50090">
    <property type="entry name" value="MYB_LIKE"/>
    <property type="match status" value="2"/>
</dbReference>
<reference evidence="7" key="1">
    <citation type="submission" date="2020-05" db="EMBL/GenBank/DDBJ databases">
        <title>WGS assembly of Panicum virgatum.</title>
        <authorList>
            <person name="Lovell J.T."/>
            <person name="Jenkins J."/>
            <person name="Shu S."/>
            <person name="Juenger T.E."/>
            <person name="Schmutz J."/>
        </authorList>
    </citation>
    <scope>NUCLEOTIDE SEQUENCE</scope>
    <source>
        <strain evidence="7">AP13</strain>
    </source>
</reference>
<dbReference type="Pfam" id="PF00249">
    <property type="entry name" value="Myb_DNA-binding"/>
    <property type="match status" value="2"/>
</dbReference>
<dbReference type="InterPro" id="IPR009057">
    <property type="entry name" value="Homeodomain-like_sf"/>
</dbReference>